<dbReference type="PANTHER" id="PTHR32196">
    <property type="entry name" value="ABC TRANSPORTER PERMEASE PROTEIN YPHD-RELATED-RELATED"/>
    <property type="match status" value="1"/>
</dbReference>
<evidence type="ECO:0000256" key="2">
    <source>
        <dbReference type="ARBA" id="ARBA00022448"/>
    </source>
</evidence>
<reference evidence="9 10" key="1">
    <citation type="submission" date="2018-03" db="EMBL/GenBank/DDBJ databases">
        <title>Genomic Encyclopedia of Archaeal and Bacterial Type Strains, Phase II (KMG-II): from individual species to whole genera.</title>
        <authorList>
            <person name="Goeker M."/>
        </authorList>
    </citation>
    <scope>NUCLEOTIDE SEQUENCE [LARGE SCALE GENOMIC DNA]</scope>
    <source>
        <strain evidence="9 10">DSM 100065</strain>
    </source>
</reference>
<evidence type="ECO:0000256" key="5">
    <source>
        <dbReference type="ARBA" id="ARBA00022692"/>
    </source>
</evidence>
<keyword evidence="2" id="KW-0813">Transport</keyword>
<comment type="subcellular location">
    <subcellularLocation>
        <location evidence="1">Cell membrane</location>
        <topology evidence="1">Multi-pass membrane protein</topology>
    </subcellularLocation>
</comment>
<dbReference type="GO" id="GO:0022857">
    <property type="term" value="F:transmembrane transporter activity"/>
    <property type="evidence" value="ECO:0007669"/>
    <property type="project" value="InterPro"/>
</dbReference>
<keyword evidence="7 8" id="KW-0472">Membrane</keyword>
<dbReference type="Proteomes" id="UP000237752">
    <property type="component" value="Unassembled WGS sequence"/>
</dbReference>
<gene>
    <name evidence="9" type="ORF">CLV47_13112</name>
</gene>
<keyword evidence="6 8" id="KW-1133">Transmembrane helix</keyword>
<dbReference type="EMBL" id="PVUE01000031">
    <property type="protein sequence ID" value="PRZ30178.1"/>
    <property type="molecule type" value="Genomic_DNA"/>
</dbReference>
<dbReference type="Pfam" id="PF02653">
    <property type="entry name" value="BPD_transp_2"/>
    <property type="match status" value="1"/>
</dbReference>
<feature type="transmembrane region" description="Helical" evidence="8">
    <location>
        <begin position="272"/>
        <end position="288"/>
    </location>
</feature>
<evidence type="ECO:0000256" key="1">
    <source>
        <dbReference type="ARBA" id="ARBA00004651"/>
    </source>
</evidence>
<feature type="transmembrane region" description="Helical" evidence="8">
    <location>
        <begin position="295"/>
        <end position="312"/>
    </location>
</feature>
<proteinExistence type="predicted"/>
<evidence type="ECO:0000256" key="6">
    <source>
        <dbReference type="ARBA" id="ARBA00022989"/>
    </source>
</evidence>
<dbReference type="PANTHER" id="PTHR32196:SF21">
    <property type="entry name" value="ABC TRANSPORTER PERMEASE PROTEIN YPHD-RELATED"/>
    <property type="match status" value="1"/>
</dbReference>
<keyword evidence="3" id="KW-1003">Cell membrane</keyword>
<feature type="transmembrane region" description="Helical" evidence="8">
    <location>
        <begin position="190"/>
        <end position="210"/>
    </location>
</feature>
<dbReference type="InterPro" id="IPR001851">
    <property type="entry name" value="ABC_transp_permease"/>
</dbReference>
<evidence type="ECO:0000256" key="8">
    <source>
        <dbReference type="SAM" id="Phobius"/>
    </source>
</evidence>
<keyword evidence="4" id="KW-0997">Cell inner membrane</keyword>
<dbReference type="RefSeq" id="WP_106351115.1">
    <property type="nucleotide sequence ID" value="NZ_PVUE01000031.1"/>
</dbReference>
<evidence type="ECO:0000256" key="7">
    <source>
        <dbReference type="ARBA" id="ARBA00023136"/>
    </source>
</evidence>
<sequence length="350" mass="36856">MTVDATPDNKPDVAAEARTPFSLINFLVRYGVLLIFAILLITFWTTVPGFGSANNIISIFQAQAVAGIAALGMTLAAVVGDLDLSVGATAGLSVTVAAMTMISFNLTGGTAIIFCILAGVVVGSVNAILIVVLKIPDLLATLGMMFTVQGLKKWLTDGQTLTTGMRLPSGRVVKGKFTNSFAAIDGNNVLGVPISVWIFVIIGILVWVFLEKTRYGRVFYAVGGNPEAARLAGARVSRYRFGAYLMSGVLAAIAGIILASRLRQGDVTAGDSALLDAVAMTLIGYAVLGAKKPNALGTFVGALFIGTILQGLTQIGLSYYTQDLIKGLVLVFALLMSFSLRRREKRPQNA</sequence>
<name>A0A2T0Z1Y1_9ACTN</name>
<dbReference type="AlphaFoldDB" id="A0A2T0Z1Y1"/>
<evidence type="ECO:0000256" key="4">
    <source>
        <dbReference type="ARBA" id="ARBA00022519"/>
    </source>
</evidence>
<feature type="transmembrane region" description="Helical" evidence="8">
    <location>
        <begin position="241"/>
        <end position="260"/>
    </location>
</feature>
<comment type="caution">
    <text evidence="9">The sequence shown here is derived from an EMBL/GenBank/DDBJ whole genome shotgun (WGS) entry which is preliminary data.</text>
</comment>
<feature type="transmembrane region" description="Helical" evidence="8">
    <location>
        <begin position="59"/>
        <end position="78"/>
    </location>
</feature>
<dbReference type="CDD" id="cd06579">
    <property type="entry name" value="TM_PBP1_transp_AraH_like"/>
    <property type="match status" value="1"/>
</dbReference>
<dbReference type="GO" id="GO:0005886">
    <property type="term" value="C:plasma membrane"/>
    <property type="evidence" value="ECO:0007669"/>
    <property type="project" value="UniProtKB-SubCell"/>
</dbReference>
<evidence type="ECO:0000256" key="3">
    <source>
        <dbReference type="ARBA" id="ARBA00022475"/>
    </source>
</evidence>
<protein>
    <submittedName>
        <fullName evidence="9">Monosaccharide ABC transporter membrane protein (CUT2 family)</fullName>
    </submittedName>
</protein>
<keyword evidence="5 8" id="KW-0812">Transmembrane</keyword>
<accession>A0A2T0Z1Y1</accession>
<feature type="transmembrane region" description="Helical" evidence="8">
    <location>
        <begin position="324"/>
        <end position="340"/>
    </location>
</feature>
<feature type="transmembrane region" description="Helical" evidence="8">
    <location>
        <begin position="27"/>
        <end position="47"/>
    </location>
</feature>
<feature type="transmembrane region" description="Helical" evidence="8">
    <location>
        <begin position="111"/>
        <end position="135"/>
    </location>
</feature>
<evidence type="ECO:0000313" key="10">
    <source>
        <dbReference type="Proteomes" id="UP000237752"/>
    </source>
</evidence>
<feature type="transmembrane region" description="Helical" evidence="8">
    <location>
        <begin position="84"/>
        <end position="104"/>
    </location>
</feature>
<organism evidence="9 10">
    <name type="scientific">Antricoccus suffuscus</name>
    <dbReference type="NCBI Taxonomy" id="1629062"/>
    <lineage>
        <taxon>Bacteria</taxon>
        <taxon>Bacillati</taxon>
        <taxon>Actinomycetota</taxon>
        <taxon>Actinomycetes</taxon>
        <taxon>Geodermatophilales</taxon>
        <taxon>Antricoccaceae</taxon>
        <taxon>Antricoccus</taxon>
    </lineage>
</organism>
<dbReference type="OrthoDB" id="9808136at2"/>
<keyword evidence="10" id="KW-1185">Reference proteome</keyword>
<evidence type="ECO:0000313" key="9">
    <source>
        <dbReference type="EMBL" id="PRZ30178.1"/>
    </source>
</evidence>